<dbReference type="OrthoDB" id="1905385at2759"/>
<evidence type="ECO:0000256" key="1">
    <source>
        <dbReference type="PIRSR" id="PIRSR610708-1"/>
    </source>
</evidence>
<keyword evidence="3" id="KW-1185">Reference proteome</keyword>
<dbReference type="InterPro" id="IPR036412">
    <property type="entry name" value="HAD-like_sf"/>
</dbReference>
<sequence length="334" mass="38062">MLKKEARSLIACPRGFMALSKFHFFCGTSHSCELRGVDDFSSSKGTSLIEWRRGSALSLNFDLRLRSCLNHSNAVFRQQDGWSSKAHAVGQLCQEIRDSRILGEGVDAHYVNGLGKPFKFPRQQKLDKIVVAVDVDEVLGSFLSALNKFIADRYSQYHTVSDYHVYEFFRIWNCSPTEAEIRVHQFFKTPYFTSGIDPIPGAHSVLCNLSTFCNLSVVTSRQNVIKDHTCDWIEKYYPGLFKEIHFGNHFALDGTSIPKSEICRSMGAQVLIDDNPRYALECAEAGIRVLLFDYQNSYPWSKTGSADSHRLVTRVHTWEEVEEHLTTETVLQER</sequence>
<name>A0A835VHW7_VANPL</name>
<dbReference type="EMBL" id="JADCNL010000001">
    <property type="protein sequence ID" value="KAG0497678.1"/>
    <property type="molecule type" value="Genomic_DNA"/>
</dbReference>
<comment type="caution">
    <text evidence="2">The sequence shown here is derived from an EMBL/GenBank/DDBJ whole genome shotgun (WGS) entry which is preliminary data.</text>
</comment>
<dbReference type="Pfam" id="PF06941">
    <property type="entry name" value="NT5C"/>
    <property type="match status" value="1"/>
</dbReference>
<feature type="active site" description="Nucleophile" evidence="1">
    <location>
        <position position="134"/>
    </location>
</feature>
<dbReference type="InterPro" id="IPR010708">
    <property type="entry name" value="5'(3')-deoxyribonucleotidase"/>
</dbReference>
<dbReference type="InterPro" id="IPR023214">
    <property type="entry name" value="HAD_sf"/>
</dbReference>
<dbReference type="InterPro" id="IPR052419">
    <property type="entry name" value="5_3-deoxyribonucleotidase-like"/>
</dbReference>
<dbReference type="AlphaFoldDB" id="A0A835VHW7"/>
<accession>A0A835VHW7</accession>
<evidence type="ECO:0000313" key="2">
    <source>
        <dbReference type="EMBL" id="KAG0497678.1"/>
    </source>
</evidence>
<dbReference type="SUPFAM" id="SSF56784">
    <property type="entry name" value="HAD-like"/>
    <property type="match status" value="1"/>
</dbReference>
<proteinExistence type="predicted"/>
<dbReference type="GO" id="GO:0009264">
    <property type="term" value="P:deoxyribonucleotide catabolic process"/>
    <property type="evidence" value="ECO:0007669"/>
    <property type="project" value="InterPro"/>
</dbReference>
<reference evidence="2 3" key="1">
    <citation type="journal article" date="2020" name="Nat. Food">
        <title>A phased Vanilla planifolia genome enables genetic improvement of flavour and production.</title>
        <authorList>
            <person name="Hasing T."/>
            <person name="Tang H."/>
            <person name="Brym M."/>
            <person name="Khazi F."/>
            <person name="Huang T."/>
            <person name="Chambers A.H."/>
        </authorList>
    </citation>
    <scope>NUCLEOTIDE SEQUENCE [LARGE SCALE GENOMIC DNA]</scope>
    <source>
        <tissue evidence="2">Leaf</tissue>
    </source>
</reference>
<gene>
    <name evidence="2" type="ORF">HPP92_002369</name>
</gene>
<evidence type="ECO:0000313" key="3">
    <source>
        <dbReference type="Proteomes" id="UP000636800"/>
    </source>
</evidence>
<feature type="active site" description="Proton donor" evidence="1">
    <location>
        <position position="136"/>
    </location>
</feature>
<dbReference type="PANTHER" id="PTHR35134">
    <property type="entry name" value="NUCLEOTIDASE YQFW-RELATED"/>
    <property type="match status" value="1"/>
</dbReference>
<organism evidence="2 3">
    <name type="scientific">Vanilla planifolia</name>
    <name type="common">Vanilla</name>
    <dbReference type="NCBI Taxonomy" id="51239"/>
    <lineage>
        <taxon>Eukaryota</taxon>
        <taxon>Viridiplantae</taxon>
        <taxon>Streptophyta</taxon>
        <taxon>Embryophyta</taxon>
        <taxon>Tracheophyta</taxon>
        <taxon>Spermatophyta</taxon>
        <taxon>Magnoliopsida</taxon>
        <taxon>Liliopsida</taxon>
        <taxon>Asparagales</taxon>
        <taxon>Orchidaceae</taxon>
        <taxon>Vanilloideae</taxon>
        <taxon>Vanilleae</taxon>
        <taxon>Vanilla</taxon>
    </lineage>
</organism>
<dbReference type="PANTHER" id="PTHR35134:SF2">
    <property type="entry name" value="NUCLEOTIDASE YQFW-RELATED"/>
    <property type="match status" value="1"/>
</dbReference>
<protein>
    <recommendedName>
        <fullName evidence="4">Tac7077</fullName>
    </recommendedName>
</protein>
<dbReference type="GO" id="GO:0008253">
    <property type="term" value="F:5'-nucleotidase activity"/>
    <property type="evidence" value="ECO:0007669"/>
    <property type="project" value="InterPro"/>
</dbReference>
<dbReference type="Gene3D" id="3.40.50.1000">
    <property type="entry name" value="HAD superfamily/HAD-like"/>
    <property type="match status" value="1"/>
</dbReference>
<evidence type="ECO:0008006" key="4">
    <source>
        <dbReference type="Google" id="ProtNLM"/>
    </source>
</evidence>
<dbReference type="Proteomes" id="UP000636800">
    <property type="component" value="Chromosome 1"/>
</dbReference>